<reference evidence="2 3" key="1">
    <citation type="submission" date="2021-01" db="EMBL/GenBank/DDBJ databases">
        <title>Genome public.</title>
        <authorList>
            <person name="Liu C."/>
            <person name="Sun Q."/>
        </authorList>
    </citation>
    <scope>NUCLEOTIDE SEQUENCE [LARGE SCALE GENOMIC DNA]</scope>
    <source>
        <strain evidence="2 3">YIM B02564</strain>
    </source>
</reference>
<sequence length="179" mass="19791">MNYCLGIPRYSQRFEPGEWPAGVLCAGKGSDYWGDRACGLACLRMILAYFGKPVPSQYELLVEGLQRNAYSPKGWIHKGLAELGESYSLRSAPIVIKNGNQLEQILKTTGPVITSVTHTFPEDGRRGGHLVVVCGRHTELEPTITFRDPSRWGASHSTVTEKRFFSSFTGRGLHFSLGS</sequence>
<dbReference type="Proteomes" id="UP000623967">
    <property type="component" value="Unassembled WGS sequence"/>
</dbReference>
<keyword evidence="3" id="KW-1185">Reference proteome</keyword>
<dbReference type="PROSITE" id="PS50990">
    <property type="entry name" value="PEPTIDASE_C39"/>
    <property type="match status" value="1"/>
</dbReference>
<evidence type="ECO:0000313" key="3">
    <source>
        <dbReference type="Proteomes" id="UP000623967"/>
    </source>
</evidence>
<feature type="domain" description="Peptidase C39" evidence="1">
    <location>
        <begin position="28"/>
        <end position="175"/>
    </location>
</feature>
<gene>
    <name evidence="2" type="ORF">JK635_04135</name>
</gene>
<dbReference type="Gene3D" id="3.90.70.10">
    <property type="entry name" value="Cysteine proteinases"/>
    <property type="match status" value="1"/>
</dbReference>
<evidence type="ECO:0000259" key="1">
    <source>
        <dbReference type="PROSITE" id="PS50990"/>
    </source>
</evidence>
<dbReference type="InterPro" id="IPR005074">
    <property type="entry name" value="Peptidase_C39"/>
</dbReference>
<protein>
    <submittedName>
        <fullName evidence="2">C39 family peptidase</fullName>
    </submittedName>
</protein>
<organism evidence="2 3">
    <name type="scientific">Neobacillus paridis</name>
    <dbReference type="NCBI Taxonomy" id="2803862"/>
    <lineage>
        <taxon>Bacteria</taxon>
        <taxon>Bacillati</taxon>
        <taxon>Bacillota</taxon>
        <taxon>Bacilli</taxon>
        <taxon>Bacillales</taxon>
        <taxon>Bacillaceae</taxon>
        <taxon>Neobacillus</taxon>
    </lineage>
</organism>
<accession>A0ABS1TJC7</accession>
<dbReference type="RefSeq" id="WP_202652625.1">
    <property type="nucleotide sequence ID" value="NZ_JAESWB010000025.1"/>
</dbReference>
<name>A0ABS1TJC7_9BACI</name>
<dbReference type="InterPro" id="IPR039564">
    <property type="entry name" value="Peptidase_C39-like"/>
</dbReference>
<proteinExistence type="predicted"/>
<evidence type="ECO:0000313" key="2">
    <source>
        <dbReference type="EMBL" id="MBL4951430.1"/>
    </source>
</evidence>
<dbReference type="Pfam" id="PF13529">
    <property type="entry name" value="Peptidase_C39_2"/>
    <property type="match status" value="1"/>
</dbReference>
<comment type="caution">
    <text evidence="2">The sequence shown here is derived from an EMBL/GenBank/DDBJ whole genome shotgun (WGS) entry which is preliminary data.</text>
</comment>
<dbReference type="EMBL" id="JAESWB010000025">
    <property type="protein sequence ID" value="MBL4951430.1"/>
    <property type="molecule type" value="Genomic_DNA"/>
</dbReference>